<dbReference type="InterPro" id="IPR042197">
    <property type="entry name" value="Apaf_helical"/>
</dbReference>
<feature type="domain" description="TIR" evidence="4">
    <location>
        <begin position="18"/>
        <end position="155"/>
    </location>
</feature>
<dbReference type="SMART" id="SM00369">
    <property type="entry name" value="LRR_TYP"/>
    <property type="match status" value="4"/>
</dbReference>
<dbReference type="GO" id="GO:0007165">
    <property type="term" value="P:signal transduction"/>
    <property type="evidence" value="ECO:0007669"/>
    <property type="project" value="InterPro"/>
</dbReference>
<sequence length="958" mass="108059">MLTLPSSSSSSHFYVSRKKYDVFLSFRGDDTRKNFTDHLLTALKRSGIITFKDDEKLEAGWCLDELAEIVKQKNEGGLKVFPIFYDVDPSDLRKQTGKVAEAFVKHDERYKENKHKIENWRSALTEVANLKGWHRKDRPEAEFIADIVRKVSAKLFQAYSSIPDDLIGIHSRLEELLSKMDIGEDDIRIIGICGMGGIGKTTLARVVYTQMSPHFDSKSFLSDVREASAKSGLGSIQKELLSQIFPGECFNFSDVQQGSFMISHMLSNKRVLVVIDDVDNIQHFKWLVGRRDWFGSGSRIIITTRDEHLLQSYRVDDVYKPTILDANEALRLFSLKAFNRDTPENDFIELSKCVVQYADGLPLALEVLGAFFCGRDQDQWRSGIERLKRDSNNEIHDRLRISFDGLEETEKNIFLDIACFFNGQKKDFVIKLLEGCEFYPDIGIDVLVKKSLIKVESKESHIEGNRYFKKDDLYLGMHDLLQELGRKIVKQKSLDKPGKRCRLWEERDVYDVLTKNTCLEQLKLVNLEGSENLIKTPDFTMAPNLETLNLEGCIKIIDVHPSIGLLSRLKILNLRDCKSLRRLPTKFGMKSLKTLILSGCSNLERLPNQMEMECLVELYLDGTGIRHLPSLIGHLSGLVRLNLKGCRNLASLPGNINGLKCLEILNLSGCSKLENLPENLQQVESLKVLYLDGTGIRDLPSLIGHMRGLVFLSLKDCRGIASLPSSIHELKCLKTLDLSGCSKLENLPESLQQVESLEELDLSGTAITKPPSFIFQLKNLKHLSFRGCKGTVSKSRPNLLSLFKVMQRGGGSVNSVALTLPPLSGLTCLTKLDISYCNLGEGAIPSDICHLSSLRDLNLSGNTFSSLPANLDRLSNLERIRLRHCTELKSLPELLRSTYHSVGVFANAAIRNSRDWACIFLPNCYRIAENTNIVTLLKKNLKVGLYISPPNQLTQRNL</sequence>
<accession>A0A1R3JD20</accession>
<dbReference type="PANTHER" id="PTHR11017">
    <property type="entry name" value="LEUCINE-RICH REPEAT-CONTAINING PROTEIN"/>
    <property type="match status" value="1"/>
</dbReference>
<dbReference type="PROSITE" id="PS50104">
    <property type="entry name" value="TIR"/>
    <property type="match status" value="1"/>
</dbReference>
<gene>
    <name evidence="5" type="ORF">COLO4_17384</name>
</gene>
<keyword evidence="3" id="KW-0611">Plant defense</keyword>
<dbReference type="InterPro" id="IPR035897">
    <property type="entry name" value="Toll_tir_struct_dom_sf"/>
</dbReference>
<evidence type="ECO:0000313" key="6">
    <source>
        <dbReference type="Proteomes" id="UP000187203"/>
    </source>
</evidence>
<dbReference type="GO" id="GO:0043531">
    <property type="term" value="F:ADP binding"/>
    <property type="evidence" value="ECO:0007669"/>
    <property type="project" value="InterPro"/>
</dbReference>
<dbReference type="AlphaFoldDB" id="A0A1R3JD20"/>
<dbReference type="Pfam" id="PF01582">
    <property type="entry name" value="TIR"/>
    <property type="match status" value="1"/>
</dbReference>
<keyword evidence="1" id="KW-0433">Leucine-rich repeat</keyword>
<dbReference type="PROSITE" id="PS51450">
    <property type="entry name" value="LRR"/>
    <property type="match status" value="1"/>
</dbReference>
<dbReference type="SMART" id="SM00255">
    <property type="entry name" value="TIR"/>
    <property type="match status" value="1"/>
</dbReference>
<evidence type="ECO:0000313" key="5">
    <source>
        <dbReference type="EMBL" id="OMO92696.1"/>
    </source>
</evidence>
<dbReference type="Proteomes" id="UP000187203">
    <property type="component" value="Unassembled WGS sequence"/>
</dbReference>
<dbReference type="Pfam" id="PF00931">
    <property type="entry name" value="NB-ARC"/>
    <property type="match status" value="1"/>
</dbReference>
<dbReference type="SUPFAM" id="SSF52540">
    <property type="entry name" value="P-loop containing nucleoside triphosphate hydrolases"/>
    <property type="match status" value="1"/>
</dbReference>
<dbReference type="Pfam" id="PF23282">
    <property type="entry name" value="WHD_ROQ1"/>
    <property type="match status" value="1"/>
</dbReference>
<dbReference type="InterPro" id="IPR027417">
    <property type="entry name" value="P-loop_NTPase"/>
</dbReference>
<comment type="caution">
    <text evidence="5">The sequence shown here is derived from an EMBL/GenBank/DDBJ whole genome shotgun (WGS) entry which is preliminary data.</text>
</comment>
<dbReference type="SUPFAM" id="SSF52200">
    <property type="entry name" value="Toll/Interleukin receptor TIR domain"/>
    <property type="match status" value="1"/>
</dbReference>
<dbReference type="Pfam" id="PF00560">
    <property type="entry name" value="LRR_1"/>
    <property type="match status" value="1"/>
</dbReference>
<dbReference type="SUPFAM" id="SSF46785">
    <property type="entry name" value="Winged helix' DNA-binding domain"/>
    <property type="match status" value="1"/>
</dbReference>
<dbReference type="PANTHER" id="PTHR11017:SF559">
    <property type="entry name" value="DISEASE RESISTANCE PROTEIN CHL1"/>
    <property type="match status" value="1"/>
</dbReference>
<dbReference type="PRINTS" id="PR00364">
    <property type="entry name" value="DISEASERSIST"/>
</dbReference>
<keyword evidence="6" id="KW-1185">Reference proteome</keyword>
<dbReference type="InterPro" id="IPR044974">
    <property type="entry name" value="Disease_R_plants"/>
</dbReference>
<reference evidence="6" key="1">
    <citation type="submission" date="2013-09" db="EMBL/GenBank/DDBJ databases">
        <title>Corchorus olitorius genome sequencing.</title>
        <authorList>
            <person name="Alam M."/>
            <person name="Haque M.S."/>
            <person name="Islam M.S."/>
            <person name="Emdad E.M."/>
            <person name="Islam M.M."/>
            <person name="Ahmed B."/>
            <person name="Halim A."/>
            <person name="Hossen Q.M.M."/>
            <person name="Hossain M.Z."/>
            <person name="Ahmed R."/>
            <person name="Khan M.M."/>
            <person name="Islam R."/>
            <person name="Rashid M.M."/>
            <person name="Khan S.A."/>
            <person name="Rahman M.S."/>
            <person name="Alam M."/>
            <person name="Yahiya A.S."/>
            <person name="Khan M.S."/>
            <person name="Azam M.S."/>
            <person name="Haque T."/>
            <person name="Lashkar M.Z.H."/>
            <person name="Akhand A.I."/>
            <person name="Morshed G."/>
            <person name="Roy S."/>
            <person name="Uddin K.S."/>
            <person name="Rabeya T."/>
            <person name="Hossain A.S."/>
            <person name="Chowdhury A."/>
            <person name="Snigdha A.R."/>
            <person name="Mortoza M.S."/>
            <person name="Matin S.A."/>
            <person name="Hoque S.M.E."/>
            <person name="Islam M.K."/>
            <person name="Roy D.K."/>
            <person name="Haider R."/>
            <person name="Moosa M.M."/>
            <person name="Elias S.M."/>
            <person name="Hasan A.M."/>
            <person name="Jahan S."/>
            <person name="Shafiuddin M."/>
            <person name="Mahmood N."/>
            <person name="Shommy N.S."/>
        </authorList>
    </citation>
    <scope>NUCLEOTIDE SEQUENCE [LARGE SCALE GENOMIC DNA]</scope>
    <source>
        <strain evidence="6">cv. O-4</strain>
    </source>
</reference>
<dbReference type="Gene3D" id="3.40.50.300">
    <property type="entry name" value="P-loop containing nucleotide triphosphate hydrolases"/>
    <property type="match status" value="1"/>
</dbReference>
<protein>
    <recommendedName>
        <fullName evidence="4">TIR domain-containing protein</fullName>
    </recommendedName>
</protein>
<dbReference type="SUPFAM" id="SSF52047">
    <property type="entry name" value="RNI-like"/>
    <property type="match status" value="1"/>
</dbReference>
<dbReference type="InterPro" id="IPR003591">
    <property type="entry name" value="Leu-rich_rpt_typical-subtyp"/>
</dbReference>
<dbReference type="InterPro" id="IPR002182">
    <property type="entry name" value="NB-ARC"/>
</dbReference>
<dbReference type="OrthoDB" id="1936883at2759"/>
<name>A0A1R3JD20_9ROSI</name>
<evidence type="ECO:0000259" key="4">
    <source>
        <dbReference type="PROSITE" id="PS50104"/>
    </source>
</evidence>
<dbReference type="Gene3D" id="3.80.10.10">
    <property type="entry name" value="Ribonuclease Inhibitor"/>
    <property type="match status" value="3"/>
</dbReference>
<dbReference type="InterPro" id="IPR001611">
    <property type="entry name" value="Leu-rich_rpt"/>
</dbReference>
<dbReference type="GO" id="GO:0006952">
    <property type="term" value="P:defense response"/>
    <property type="evidence" value="ECO:0007669"/>
    <property type="project" value="UniProtKB-KW"/>
</dbReference>
<dbReference type="InterPro" id="IPR036390">
    <property type="entry name" value="WH_DNA-bd_sf"/>
</dbReference>
<dbReference type="EMBL" id="AWUE01016335">
    <property type="protein sequence ID" value="OMO92696.1"/>
    <property type="molecule type" value="Genomic_DNA"/>
</dbReference>
<dbReference type="InterPro" id="IPR000157">
    <property type="entry name" value="TIR_dom"/>
</dbReference>
<dbReference type="InterPro" id="IPR058192">
    <property type="entry name" value="WHD_ROQ1-like"/>
</dbReference>
<dbReference type="Gene3D" id="1.10.8.430">
    <property type="entry name" value="Helical domain of apoptotic protease-activating factors"/>
    <property type="match status" value="1"/>
</dbReference>
<dbReference type="Gene3D" id="3.40.50.10140">
    <property type="entry name" value="Toll/interleukin-1 receptor homology (TIR) domain"/>
    <property type="match status" value="2"/>
</dbReference>
<evidence type="ECO:0000256" key="3">
    <source>
        <dbReference type="ARBA" id="ARBA00022821"/>
    </source>
</evidence>
<evidence type="ECO:0000256" key="2">
    <source>
        <dbReference type="ARBA" id="ARBA00022737"/>
    </source>
</evidence>
<proteinExistence type="predicted"/>
<organism evidence="5 6">
    <name type="scientific">Corchorus olitorius</name>
    <dbReference type="NCBI Taxonomy" id="93759"/>
    <lineage>
        <taxon>Eukaryota</taxon>
        <taxon>Viridiplantae</taxon>
        <taxon>Streptophyta</taxon>
        <taxon>Embryophyta</taxon>
        <taxon>Tracheophyta</taxon>
        <taxon>Spermatophyta</taxon>
        <taxon>Magnoliopsida</taxon>
        <taxon>eudicotyledons</taxon>
        <taxon>Gunneridae</taxon>
        <taxon>Pentapetalae</taxon>
        <taxon>rosids</taxon>
        <taxon>malvids</taxon>
        <taxon>Malvales</taxon>
        <taxon>Malvaceae</taxon>
        <taxon>Grewioideae</taxon>
        <taxon>Apeibeae</taxon>
        <taxon>Corchorus</taxon>
    </lineage>
</organism>
<keyword evidence="2" id="KW-0677">Repeat</keyword>
<evidence type="ECO:0000256" key="1">
    <source>
        <dbReference type="ARBA" id="ARBA00022614"/>
    </source>
</evidence>
<dbReference type="InterPro" id="IPR032675">
    <property type="entry name" value="LRR_dom_sf"/>
</dbReference>
<dbReference type="Pfam" id="PF23286">
    <property type="entry name" value="LRR_13"/>
    <property type="match status" value="1"/>
</dbReference>
<dbReference type="InterPro" id="IPR058546">
    <property type="entry name" value="RPS4B/Roq1-like_LRR"/>
</dbReference>